<dbReference type="PANTHER" id="PTHR47959:SF1">
    <property type="entry name" value="ATP-DEPENDENT RNA HELICASE DBPA"/>
    <property type="match status" value="1"/>
</dbReference>
<dbReference type="GO" id="GO:0003676">
    <property type="term" value="F:nucleic acid binding"/>
    <property type="evidence" value="ECO:0007669"/>
    <property type="project" value="InterPro"/>
</dbReference>
<dbReference type="GO" id="GO:0003724">
    <property type="term" value="F:RNA helicase activity"/>
    <property type="evidence" value="ECO:0007669"/>
    <property type="project" value="TreeGrafter"/>
</dbReference>
<dbReference type="InterPro" id="IPR050079">
    <property type="entry name" value="DEAD_box_RNA_helicase"/>
</dbReference>
<accession>A0AAE3SE90</accession>
<dbReference type="InterPro" id="IPR027417">
    <property type="entry name" value="P-loop_NTPase"/>
</dbReference>
<dbReference type="InterPro" id="IPR011545">
    <property type="entry name" value="DEAD/DEAH_box_helicase_dom"/>
</dbReference>
<dbReference type="Gene3D" id="3.30.70.330">
    <property type="match status" value="1"/>
</dbReference>
<dbReference type="GO" id="GO:0005829">
    <property type="term" value="C:cytosol"/>
    <property type="evidence" value="ECO:0007669"/>
    <property type="project" value="TreeGrafter"/>
</dbReference>
<dbReference type="AlphaFoldDB" id="A0AAE3SE90"/>
<evidence type="ECO:0000256" key="3">
    <source>
        <dbReference type="ARBA" id="ARBA00022806"/>
    </source>
</evidence>
<dbReference type="PROSITE" id="PS51194">
    <property type="entry name" value="HELICASE_CTER"/>
    <property type="match status" value="1"/>
</dbReference>
<evidence type="ECO:0000256" key="5">
    <source>
        <dbReference type="ARBA" id="ARBA00038437"/>
    </source>
</evidence>
<feature type="domain" description="Helicase C-terminal" evidence="7">
    <location>
        <begin position="228"/>
        <end position="380"/>
    </location>
</feature>
<sequence>MSKNINDPKEISDDKLISSILTKFEIESLNPMQEEMFSTVQSKSDVVLLSPTGTGKTLAFLLPLIERLDKNCAEIQILILVPARELAQQIEQVARNMGSGFKVNALYGGRAGALDRIDIKHRPAILIGTPGRIADRIRRDEISLDHIKTLVLDEFDKSLEVGFENEMIEIVDQLPNVKQRILTSATSDAKIPGFVGLKKPVFINYLKEATSQLTIKTLLSEEKDKLSALQKTLEFVGPQPGIVFFNFKDALQRVSDFLTENHISHECFHGGMEQTDRERSLVKFRNGTIQLLLATDLAARGLDIPEIKFIIHYNLPLHKKEFTHRNGRTARMNRDGIAYILQWKDEEPPEFIQEIDPEKMNVEELPKSDIALPVQWKTLYISGGRQDKISKGDVAGLFMKQGQIHKDQLGVIELKQNCTYVSVHAEVAEQLIAKTNNTKLKKKKIRVSVV</sequence>
<evidence type="ECO:0000259" key="7">
    <source>
        <dbReference type="PROSITE" id="PS51194"/>
    </source>
</evidence>
<comment type="similarity">
    <text evidence="5">Belongs to the DEAD box helicase family.</text>
</comment>
<dbReference type="InterPro" id="IPR044742">
    <property type="entry name" value="DEAD/DEAH_RhlB"/>
</dbReference>
<reference evidence="8" key="1">
    <citation type="submission" date="2022-10" db="EMBL/GenBank/DDBJ databases">
        <authorList>
            <person name="Yu W.X."/>
        </authorList>
    </citation>
    <scope>NUCLEOTIDE SEQUENCE</scope>
    <source>
        <strain evidence="8">AAT</strain>
    </source>
</reference>
<dbReference type="PROSITE" id="PS51192">
    <property type="entry name" value="HELICASE_ATP_BIND_1"/>
    <property type="match status" value="1"/>
</dbReference>
<dbReference type="SUPFAM" id="SSF52540">
    <property type="entry name" value="P-loop containing nucleoside triphosphate hydrolases"/>
    <property type="match status" value="1"/>
</dbReference>
<evidence type="ECO:0000313" key="8">
    <source>
        <dbReference type="EMBL" id="MCW3785762.1"/>
    </source>
</evidence>
<proteinExistence type="inferred from homology"/>
<keyword evidence="3 8" id="KW-0347">Helicase</keyword>
<gene>
    <name evidence="8" type="ORF">OM075_04750</name>
</gene>
<dbReference type="PANTHER" id="PTHR47959">
    <property type="entry name" value="ATP-DEPENDENT RNA HELICASE RHLE-RELATED"/>
    <property type="match status" value="1"/>
</dbReference>
<name>A0AAE3SE90_9BACT</name>
<evidence type="ECO:0000256" key="1">
    <source>
        <dbReference type="ARBA" id="ARBA00022741"/>
    </source>
</evidence>
<organism evidence="8 9">
    <name type="scientific">Plebeiibacterium sediminum</name>
    <dbReference type="NCBI Taxonomy" id="2992112"/>
    <lineage>
        <taxon>Bacteria</taxon>
        <taxon>Pseudomonadati</taxon>
        <taxon>Bacteroidota</taxon>
        <taxon>Bacteroidia</taxon>
        <taxon>Marinilabiliales</taxon>
        <taxon>Marinilabiliaceae</taxon>
        <taxon>Plebeiibacterium</taxon>
    </lineage>
</organism>
<dbReference type="SMART" id="SM00490">
    <property type="entry name" value="HELICc"/>
    <property type="match status" value="1"/>
</dbReference>
<dbReference type="CDD" id="cd18787">
    <property type="entry name" value="SF2_C_DEAD"/>
    <property type="match status" value="1"/>
</dbReference>
<comment type="caution">
    <text evidence="8">The sequence shown here is derived from an EMBL/GenBank/DDBJ whole genome shotgun (WGS) entry which is preliminary data.</text>
</comment>
<dbReference type="CDD" id="cd00268">
    <property type="entry name" value="DEADc"/>
    <property type="match status" value="1"/>
</dbReference>
<protein>
    <submittedName>
        <fullName evidence="8">DEAD/DEAH box helicase</fullName>
    </submittedName>
</protein>
<dbReference type="Pfam" id="PF00270">
    <property type="entry name" value="DEAD"/>
    <property type="match status" value="1"/>
</dbReference>
<dbReference type="InterPro" id="IPR014001">
    <property type="entry name" value="Helicase_ATP-bd"/>
</dbReference>
<dbReference type="Gene3D" id="3.40.50.300">
    <property type="entry name" value="P-loop containing nucleotide triphosphate hydrolases"/>
    <property type="match status" value="2"/>
</dbReference>
<dbReference type="GO" id="GO:0005524">
    <property type="term" value="F:ATP binding"/>
    <property type="evidence" value="ECO:0007669"/>
    <property type="project" value="UniProtKB-KW"/>
</dbReference>
<evidence type="ECO:0000259" key="6">
    <source>
        <dbReference type="PROSITE" id="PS51192"/>
    </source>
</evidence>
<keyword evidence="4" id="KW-0067">ATP-binding</keyword>
<dbReference type="InterPro" id="IPR005580">
    <property type="entry name" value="DbpA/CsdA_RNA-bd_dom"/>
</dbReference>
<dbReference type="Proteomes" id="UP001209229">
    <property type="component" value="Unassembled WGS sequence"/>
</dbReference>
<dbReference type="EMBL" id="JAPDPJ010000006">
    <property type="protein sequence ID" value="MCW3785762.1"/>
    <property type="molecule type" value="Genomic_DNA"/>
</dbReference>
<dbReference type="RefSeq" id="WP_301189333.1">
    <property type="nucleotide sequence ID" value="NZ_JAPDPJ010000006.1"/>
</dbReference>
<dbReference type="SMART" id="SM00487">
    <property type="entry name" value="DEXDc"/>
    <property type="match status" value="1"/>
</dbReference>
<keyword evidence="9" id="KW-1185">Reference proteome</keyword>
<keyword evidence="2" id="KW-0378">Hydrolase</keyword>
<dbReference type="Pfam" id="PF03880">
    <property type="entry name" value="DbpA"/>
    <property type="match status" value="1"/>
</dbReference>
<keyword evidence="1" id="KW-0547">Nucleotide-binding</keyword>
<evidence type="ECO:0000313" key="9">
    <source>
        <dbReference type="Proteomes" id="UP001209229"/>
    </source>
</evidence>
<dbReference type="InterPro" id="IPR012677">
    <property type="entry name" value="Nucleotide-bd_a/b_plait_sf"/>
</dbReference>
<evidence type="ECO:0000256" key="4">
    <source>
        <dbReference type="ARBA" id="ARBA00022840"/>
    </source>
</evidence>
<evidence type="ECO:0000256" key="2">
    <source>
        <dbReference type="ARBA" id="ARBA00022801"/>
    </source>
</evidence>
<dbReference type="GO" id="GO:0016787">
    <property type="term" value="F:hydrolase activity"/>
    <property type="evidence" value="ECO:0007669"/>
    <property type="project" value="UniProtKB-KW"/>
</dbReference>
<dbReference type="Pfam" id="PF00271">
    <property type="entry name" value="Helicase_C"/>
    <property type="match status" value="1"/>
</dbReference>
<dbReference type="InterPro" id="IPR001650">
    <property type="entry name" value="Helicase_C-like"/>
</dbReference>
<feature type="domain" description="Helicase ATP-binding" evidence="6">
    <location>
        <begin position="37"/>
        <end position="205"/>
    </location>
</feature>